<accession>X0S8E2</accession>
<protein>
    <submittedName>
        <fullName evidence="2">Uncharacterized protein</fullName>
    </submittedName>
</protein>
<dbReference type="SUPFAM" id="SSF48452">
    <property type="entry name" value="TPR-like"/>
    <property type="match status" value="1"/>
</dbReference>
<keyword evidence="1" id="KW-1133">Transmembrane helix</keyword>
<comment type="caution">
    <text evidence="2">The sequence shown here is derived from an EMBL/GenBank/DDBJ whole genome shotgun (WGS) entry which is preliminary data.</text>
</comment>
<feature type="non-terminal residue" evidence="2">
    <location>
        <position position="1"/>
    </location>
</feature>
<proteinExistence type="predicted"/>
<sequence>QIPDDLSNLILKSLEKDKDSRFQSAGELRSELENIEKGIPTTDREIPKRKAITSKEITVTFGLKRLFIPAVVIVALAIIAVVLWQPWSKKVPTPLPSDKPSLAVMYFENNTGDESLDHWRKGISEMLITDLTQSKYLEVLSGDKLFNILNQLNQLDAKSYSSEVLAEVASRGRVNHILRGSYSKAGDIIRIDIMLQDAGTGKSIATESVEGRGEEGIFSIVDDLTRKVKASFKFSEEKIANDLDKQVEEITTSSPEAYKYYLEGVKFYNMGDDRKTIEFMEKAVAVDSGFASAYSYMSFAYWGLNMQSVSKKYAQKAFELRDRVSDKERYYIEATFYSYSEKTYDKAI</sequence>
<keyword evidence="1" id="KW-0472">Membrane</keyword>
<keyword evidence="1" id="KW-0812">Transmembrane</keyword>
<dbReference type="EMBL" id="BARS01009210">
    <property type="protein sequence ID" value="GAF71446.1"/>
    <property type="molecule type" value="Genomic_DNA"/>
</dbReference>
<dbReference type="AlphaFoldDB" id="X0S8E2"/>
<evidence type="ECO:0000256" key="1">
    <source>
        <dbReference type="SAM" id="Phobius"/>
    </source>
</evidence>
<name>X0S8E2_9ZZZZ</name>
<dbReference type="Gene3D" id="1.25.40.10">
    <property type="entry name" value="Tetratricopeptide repeat domain"/>
    <property type="match status" value="1"/>
</dbReference>
<gene>
    <name evidence="2" type="ORF">S01H1_17374</name>
</gene>
<dbReference type="InterPro" id="IPR011990">
    <property type="entry name" value="TPR-like_helical_dom_sf"/>
</dbReference>
<organism evidence="2">
    <name type="scientific">marine sediment metagenome</name>
    <dbReference type="NCBI Taxonomy" id="412755"/>
    <lineage>
        <taxon>unclassified sequences</taxon>
        <taxon>metagenomes</taxon>
        <taxon>ecological metagenomes</taxon>
    </lineage>
</organism>
<evidence type="ECO:0000313" key="2">
    <source>
        <dbReference type="EMBL" id="GAF71446.1"/>
    </source>
</evidence>
<feature type="transmembrane region" description="Helical" evidence="1">
    <location>
        <begin position="66"/>
        <end position="87"/>
    </location>
</feature>
<reference evidence="2" key="1">
    <citation type="journal article" date="2014" name="Front. Microbiol.">
        <title>High frequency of phylogenetically diverse reductive dehalogenase-homologous genes in deep subseafloor sedimentary metagenomes.</title>
        <authorList>
            <person name="Kawai M."/>
            <person name="Futagami T."/>
            <person name="Toyoda A."/>
            <person name="Takaki Y."/>
            <person name="Nishi S."/>
            <person name="Hori S."/>
            <person name="Arai W."/>
            <person name="Tsubouchi T."/>
            <person name="Morono Y."/>
            <person name="Uchiyama I."/>
            <person name="Ito T."/>
            <person name="Fujiyama A."/>
            <person name="Inagaki F."/>
            <person name="Takami H."/>
        </authorList>
    </citation>
    <scope>NUCLEOTIDE SEQUENCE</scope>
    <source>
        <strain evidence="2">Expedition CK06-06</strain>
    </source>
</reference>
<dbReference type="Gene3D" id="3.40.50.10610">
    <property type="entry name" value="ABC-type transport auxiliary lipoprotein component"/>
    <property type="match status" value="1"/>
</dbReference>
<feature type="non-terminal residue" evidence="2">
    <location>
        <position position="348"/>
    </location>
</feature>